<dbReference type="HAMAP" id="MF_00201">
    <property type="entry name" value="RecO"/>
    <property type="match status" value="1"/>
</dbReference>
<keyword evidence="6 8" id="KW-0234">DNA repair</keyword>
<sequence length="258" mass="27684">MAHPTYTARVIVVRKTKLRESDLILTLLAEDGSQLRAVAKGARKPKSSFASRLELFSVADVLCAKGRSLDVVSEARLVEGNAALRGDIERTSAAAPIAELVERTTQAGLECPNLFAMTQTALRAMCDSDAAGAPSIAAGHLLKAFAMTGVRPVLSECAACGNPVTPLPDGSLAFSPREGGVICSHCRVHTEAGYIDAQTAEWSNFLLRSTFSDIACARMGVREAFSVLDLCQRWCLEHVGCRLRSLSFMFTSGLYESK</sequence>
<comment type="caution">
    <text evidence="10">The sequence shown here is derived from an EMBL/GenBank/DDBJ whole genome shotgun (WGS) entry which is preliminary data.</text>
</comment>
<dbReference type="InterPro" id="IPR022572">
    <property type="entry name" value="DNA_rep/recomb_RecO_N"/>
</dbReference>
<dbReference type="InterPro" id="IPR012340">
    <property type="entry name" value="NA-bd_OB-fold"/>
</dbReference>
<evidence type="ECO:0000313" key="10">
    <source>
        <dbReference type="EMBL" id="KAB1642940.1"/>
    </source>
</evidence>
<evidence type="ECO:0000256" key="6">
    <source>
        <dbReference type="ARBA" id="ARBA00023204"/>
    </source>
</evidence>
<evidence type="ECO:0000256" key="3">
    <source>
        <dbReference type="ARBA" id="ARBA00021310"/>
    </source>
</evidence>
<dbReference type="Gene3D" id="2.40.50.140">
    <property type="entry name" value="Nucleic acid-binding proteins"/>
    <property type="match status" value="1"/>
</dbReference>
<dbReference type="GO" id="GO:0006302">
    <property type="term" value="P:double-strand break repair"/>
    <property type="evidence" value="ECO:0007669"/>
    <property type="project" value="TreeGrafter"/>
</dbReference>
<gene>
    <name evidence="8 10" type="primary">recO</name>
    <name evidence="10" type="ORF">F8C90_00725</name>
</gene>
<dbReference type="SUPFAM" id="SSF57863">
    <property type="entry name" value="ArfGap/RecO-like zinc finger"/>
    <property type="match status" value="1"/>
</dbReference>
<evidence type="ECO:0000259" key="9">
    <source>
        <dbReference type="Pfam" id="PF11967"/>
    </source>
</evidence>
<evidence type="ECO:0000256" key="5">
    <source>
        <dbReference type="ARBA" id="ARBA00023172"/>
    </source>
</evidence>
<evidence type="ECO:0000256" key="7">
    <source>
        <dbReference type="ARBA" id="ARBA00033409"/>
    </source>
</evidence>
<feature type="domain" description="DNA replication/recombination mediator RecO N-terminal" evidence="9">
    <location>
        <begin position="5"/>
        <end position="79"/>
    </location>
</feature>
<dbReference type="Pfam" id="PF11967">
    <property type="entry name" value="RecO_N"/>
    <property type="match status" value="1"/>
</dbReference>
<dbReference type="GO" id="GO:0006310">
    <property type="term" value="P:DNA recombination"/>
    <property type="evidence" value="ECO:0007669"/>
    <property type="project" value="UniProtKB-UniRule"/>
</dbReference>
<evidence type="ECO:0000256" key="4">
    <source>
        <dbReference type="ARBA" id="ARBA00022763"/>
    </source>
</evidence>
<evidence type="ECO:0000313" key="11">
    <source>
        <dbReference type="Proteomes" id="UP000468668"/>
    </source>
</evidence>
<keyword evidence="11" id="KW-1185">Reference proteome</keyword>
<accession>A0A6N6NPE6</accession>
<comment type="similarity">
    <text evidence="2 8">Belongs to the RecO family.</text>
</comment>
<dbReference type="InterPro" id="IPR037278">
    <property type="entry name" value="ARFGAP/RecO"/>
</dbReference>
<name>A0A6N6NPE6_9ACTN</name>
<dbReference type="GeneID" id="98656925"/>
<evidence type="ECO:0000256" key="8">
    <source>
        <dbReference type="HAMAP-Rule" id="MF_00201"/>
    </source>
</evidence>
<dbReference type="GO" id="GO:0043590">
    <property type="term" value="C:bacterial nucleoid"/>
    <property type="evidence" value="ECO:0007669"/>
    <property type="project" value="TreeGrafter"/>
</dbReference>
<proteinExistence type="inferred from homology"/>
<dbReference type="PANTHER" id="PTHR33991:SF1">
    <property type="entry name" value="DNA REPAIR PROTEIN RECO"/>
    <property type="match status" value="1"/>
</dbReference>
<dbReference type="InterPro" id="IPR042242">
    <property type="entry name" value="RecO_C"/>
</dbReference>
<dbReference type="OrthoDB" id="9812244at2"/>
<dbReference type="Proteomes" id="UP000468668">
    <property type="component" value="Unassembled WGS sequence"/>
</dbReference>
<comment type="function">
    <text evidence="1 8">Involved in DNA repair and RecF pathway recombination.</text>
</comment>
<dbReference type="NCBIfam" id="TIGR00613">
    <property type="entry name" value="reco"/>
    <property type="match status" value="1"/>
</dbReference>
<dbReference type="Gene3D" id="1.20.1440.120">
    <property type="entry name" value="Recombination protein O, C-terminal domain"/>
    <property type="match status" value="1"/>
</dbReference>
<dbReference type="Pfam" id="PF02565">
    <property type="entry name" value="RecO_C"/>
    <property type="match status" value="1"/>
</dbReference>
<dbReference type="InterPro" id="IPR003717">
    <property type="entry name" value="RecO"/>
</dbReference>
<dbReference type="RefSeq" id="WP_158048526.1">
    <property type="nucleotide sequence ID" value="NZ_DBEYPV010000178.1"/>
</dbReference>
<organism evidence="10 11">
    <name type="scientific">Ellagibacter isourolithinifaciens</name>
    <dbReference type="NCBI Taxonomy" id="2137581"/>
    <lineage>
        <taxon>Bacteria</taxon>
        <taxon>Bacillati</taxon>
        <taxon>Actinomycetota</taxon>
        <taxon>Coriobacteriia</taxon>
        <taxon>Eggerthellales</taxon>
        <taxon>Eggerthellaceae</taxon>
        <taxon>Ellagibacter</taxon>
    </lineage>
</organism>
<dbReference type="PANTHER" id="PTHR33991">
    <property type="entry name" value="DNA REPAIR PROTEIN RECO"/>
    <property type="match status" value="1"/>
</dbReference>
<keyword evidence="5 8" id="KW-0233">DNA recombination</keyword>
<protein>
    <recommendedName>
        <fullName evidence="3 8">DNA repair protein RecO</fullName>
    </recommendedName>
    <alternativeName>
        <fullName evidence="7 8">Recombination protein O</fullName>
    </alternativeName>
</protein>
<reference evidence="10 11" key="1">
    <citation type="submission" date="2019-09" db="EMBL/GenBank/DDBJ databases">
        <title>Whole genome shotgun sequencing (WGS) of Ellagibacter isourolithinifaciens DSM 104140(T) and Adlercreutzia muris DSM 29508(T).</title>
        <authorList>
            <person name="Stoll D.A."/>
            <person name="Danylec N."/>
            <person name="Huch M."/>
        </authorList>
    </citation>
    <scope>NUCLEOTIDE SEQUENCE [LARGE SCALE GENOMIC DNA]</scope>
    <source>
        <strain evidence="10 11">DSM 104140</strain>
    </source>
</reference>
<dbReference type="EMBL" id="WAJR01000001">
    <property type="protein sequence ID" value="KAB1642940.1"/>
    <property type="molecule type" value="Genomic_DNA"/>
</dbReference>
<evidence type="ECO:0000256" key="2">
    <source>
        <dbReference type="ARBA" id="ARBA00007452"/>
    </source>
</evidence>
<evidence type="ECO:0000256" key="1">
    <source>
        <dbReference type="ARBA" id="ARBA00003065"/>
    </source>
</evidence>
<dbReference type="SUPFAM" id="SSF50249">
    <property type="entry name" value="Nucleic acid-binding proteins"/>
    <property type="match status" value="1"/>
</dbReference>
<keyword evidence="4 8" id="KW-0227">DNA damage</keyword>
<dbReference type="AlphaFoldDB" id="A0A6N6NPE6"/>